<feature type="domain" description="Heparan-alpha-glucosaminide N-acetyltransferase catalytic" evidence="3">
    <location>
        <begin position="22"/>
        <end position="222"/>
    </location>
</feature>
<organism evidence="4 5">
    <name type="scientific">Sinomonas terricola</name>
    <dbReference type="NCBI Taxonomy" id="3110330"/>
    <lineage>
        <taxon>Bacteria</taxon>
        <taxon>Bacillati</taxon>
        <taxon>Actinomycetota</taxon>
        <taxon>Actinomycetes</taxon>
        <taxon>Micrococcales</taxon>
        <taxon>Micrococcaceae</taxon>
        <taxon>Sinomonas</taxon>
    </lineage>
</organism>
<dbReference type="Pfam" id="PF07786">
    <property type="entry name" value="HGSNAT_cat"/>
    <property type="match status" value="1"/>
</dbReference>
<evidence type="ECO:0000259" key="3">
    <source>
        <dbReference type="Pfam" id="PF07786"/>
    </source>
</evidence>
<dbReference type="RefSeq" id="WP_323278399.1">
    <property type="nucleotide sequence ID" value="NZ_JAYGGQ010000004.1"/>
</dbReference>
<feature type="transmembrane region" description="Helical" evidence="2">
    <location>
        <begin position="327"/>
        <end position="351"/>
    </location>
</feature>
<feature type="transmembrane region" description="Helical" evidence="2">
    <location>
        <begin position="60"/>
        <end position="83"/>
    </location>
</feature>
<name>A0ABU5T4G9_9MICC</name>
<feature type="transmembrane region" description="Helical" evidence="2">
    <location>
        <begin position="298"/>
        <end position="315"/>
    </location>
</feature>
<evidence type="ECO:0000313" key="5">
    <source>
        <dbReference type="Proteomes" id="UP001304769"/>
    </source>
</evidence>
<proteinExistence type="predicted"/>
<feature type="transmembrane region" description="Helical" evidence="2">
    <location>
        <begin position="191"/>
        <end position="213"/>
    </location>
</feature>
<evidence type="ECO:0000256" key="2">
    <source>
        <dbReference type="SAM" id="Phobius"/>
    </source>
</evidence>
<keyword evidence="5" id="KW-1185">Reference proteome</keyword>
<keyword evidence="2" id="KW-0472">Membrane</keyword>
<reference evidence="4 5" key="1">
    <citation type="submission" date="2023-12" db="EMBL/GenBank/DDBJ databases">
        <title>Sinomonas terricola sp. nov, isolated from litchi orchard soil in Guangdong, PR China.</title>
        <authorList>
            <person name="Jiaxin W."/>
            <person name="Yang Z."/>
            <person name="Honghui Z."/>
        </authorList>
    </citation>
    <scope>NUCLEOTIDE SEQUENCE [LARGE SCALE GENOMIC DNA]</scope>
    <source>
        <strain evidence="4 5">JGH33</strain>
    </source>
</reference>
<feature type="transmembrane region" description="Helical" evidence="2">
    <location>
        <begin position="220"/>
        <end position="237"/>
    </location>
</feature>
<dbReference type="EMBL" id="JAYGGQ010000004">
    <property type="protein sequence ID" value="MEA5454558.1"/>
    <property type="molecule type" value="Genomic_DNA"/>
</dbReference>
<dbReference type="InterPro" id="IPR012429">
    <property type="entry name" value="HGSNAT_cat"/>
</dbReference>
<feature type="transmembrane region" description="Helical" evidence="2">
    <location>
        <begin position="363"/>
        <end position="381"/>
    </location>
</feature>
<gene>
    <name evidence="4" type="ORF">SPF06_07475</name>
</gene>
<evidence type="ECO:0000256" key="1">
    <source>
        <dbReference type="SAM" id="MobiDB-lite"/>
    </source>
</evidence>
<comment type="caution">
    <text evidence="4">The sequence shown here is derived from an EMBL/GenBank/DDBJ whole genome shotgun (WGS) entry which is preliminary data.</text>
</comment>
<protein>
    <submittedName>
        <fullName evidence="4">Heparan-alpha-glucosaminide N-acetyltransferase domain-containing protein</fullName>
    </submittedName>
</protein>
<accession>A0ABU5T4G9</accession>
<dbReference type="Proteomes" id="UP001304769">
    <property type="component" value="Unassembled WGS sequence"/>
</dbReference>
<sequence length="428" mass="44508">MAALTSRRRRSPRQTIAGSHQRLAGVDLARGAALLAMMSTHLLPTLAADPTLGGQITPTWVGLVLSGRAAALFAVLAGVSLSLGRVPAAANRPGLALRAGAIAVVGLSLGALQVNIAVILVQYAVLFWCVIPALGLGQKALGLLTAAWLLIAPLATFEVRPWLLDAPEPLRLGHSPAWTDLMEPPKLLADVFVTGAYPVLEWFGYILAGLWIGRLPLRRAGTAVALLVGGAATALLAKGAEWALMTQLGGHAALLATPQAKQWPLDAMLTANLTGVDQTGSVWWLATAAPHSGTTLDLLHTCGTSAAALGAFLLVARIRPLEKTRILLPLAGTGAMTLTLYTAHVCAVAWSEAGNPPQLSREGLLAVHIVAALAVGLLFRANGWRGPLEWATHGAYRLGLIGQRSRPPGRGGGIGRGGVKRAEAGHPR</sequence>
<keyword evidence="2" id="KW-1133">Transmembrane helix</keyword>
<feature type="region of interest" description="Disordered" evidence="1">
    <location>
        <begin position="407"/>
        <end position="428"/>
    </location>
</feature>
<evidence type="ECO:0000313" key="4">
    <source>
        <dbReference type="EMBL" id="MEA5454558.1"/>
    </source>
</evidence>
<keyword evidence="2" id="KW-0812">Transmembrane</keyword>
<feature type="transmembrane region" description="Helical" evidence="2">
    <location>
        <begin position="95"/>
        <end position="112"/>
    </location>
</feature>